<dbReference type="EMBL" id="CP049801">
    <property type="protein sequence ID" value="QIO05104.1"/>
    <property type="molecule type" value="Genomic_DNA"/>
</dbReference>
<evidence type="ECO:0000313" key="3">
    <source>
        <dbReference type="Proteomes" id="UP000502297"/>
    </source>
</evidence>
<keyword evidence="1" id="KW-0472">Membrane</keyword>
<dbReference type="AlphaFoldDB" id="A0A6G8RT69"/>
<dbReference type="Proteomes" id="UP000502297">
    <property type="component" value="Chromosome"/>
</dbReference>
<keyword evidence="3" id="KW-1185">Reference proteome</keyword>
<gene>
    <name evidence="2" type="ORF">G8E00_03525</name>
</gene>
<evidence type="ECO:0000313" key="2">
    <source>
        <dbReference type="EMBL" id="QIO05104.1"/>
    </source>
</evidence>
<name>A0A6G8RT69_9GAMM</name>
<keyword evidence="1" id="KW-0812">Transmembrane</keyword>
<evidence type="ECO:0000256" key="1">
    <source>
        <dbReference type="SAM" id="Phobius"/>
    </source>
</evidence>
<proteinExistence type="predicted"/>
<dbReference type="KEGG" id="asha:G8E00_03525"/>
<dbReference type="RefSeq" id="WP_166221994.1">
    <property type="nucleotide sequence ID" value="NZ_CP049801.1"/>
</dbReference>
<accession>A0A6G8RT69</accession>
<keyword evidence="1" id="KW-1133">Transmembrane helix</keyword>
<feature type="transmembrane region" description="Helical" evidence="1">
    <location>
        <begin position="61"/>
        <end position="79"/>
    </location>
</feature>
<reference evidence="2 3" key="1">
    <citation type="submission" date="2020-03" db="EMBL/GenBank/DDBJ databases">
        <authorList>
            <person name="Zhu W."/>
        </authorList>
    </citation>
    <scope>NUCLEOTIDE SEQUENCE [LARGE SCALE GENOMIC DNA]</scope>
    <source>
        <strain evidence="2 3">323-1</strain>
    </source>
</reference>
<organism evidence="2 3">
    <name type="scientific">Acinetobacter shaoyimingii</name>
    <dbReference type="NCBI Taxonomy" id="2715164"/>
    <lineage>
        <taxon>Bacteria</taxon>
        <taxon>Pseudomonadati</taxon>
        <taxon>Pseudomonadota</taxon>
        <taxon>Gammaproteobacteria</taxon>
        <taxon>Moraxellales</taxon>
        <taxon>Moraxellaceae</taxon>
        <taxon>Acinetobacter</taxon>
    </lineage>
</organism>
<sequence>MIDLKILSTFLACMDFIGLGVDLYVNKAFWQSEELCLDEGDVDEEIDHCLKMANIIRKRSIGSVFVACLILLILLLKTFQA</sequence>
<protein>
    <submittedName>
        <fullName evidence="2">Uncharacterized protein</fullName>
    </submittedName>
</protein>